<evidence type="ECO:0000313" key="8">
    <source>
        <dbReference type="Proteomes" id="UP001500635"/>
    </source>
</evidence>
<evidence type="ECO:0000313" key="7">
    <source>
        <dbReference type="EMBL" id="GAA4395076.1"/>
    </source>
</evidence>
<dbReference type="PRINTS" id="PR00368">
    <property type="entry name" value="FADPNR"/>
</dbReference>
<dbReference type="PANTHER" id="PTHR43557:SF2">
    <property type="entry name" value="RIESKE DOMAIN-CONTAINING PROTEIN-RELATED"/>
    <property type="match status" value="1"/>
</dbReference>
<evidence type="ECO:0000256" key="1">
    <source>
        <dbReference type="ARBA" id="ARBA00001974"/>
    </source>
</evidence>
<dbReference type="Pfam" id="PF14759">
    <property type="entry name" value="Reductase_C"/>
    <property type="match status" value="1"/>
</dbReference>
<dbReference type="InterPro" id="IPR036188">
    <property type="entry name" value="FAD/NAD-bd_sf"/>
</dbReference>
<name>A0ABP8JRV9_9ACTN</name>
<dbReference type="PRINTS" id="PR00411">
    <property type="entry name" value="PNDRDTASEI"/>
</dbReference>
<dbReference type="RefSeq" id="WP_344996796.1">
    <property type="nucleotide sequence ID" value="NZ_BAABFR010000041.1"/>
</dbReference>
<comment type="caution">
    <text evidence="7">The sequence shown here is derived from an EMBL/GenBank/DDBJ whole genome shotgun (WGS) entry which is preliminary data.</text>
</comment>
<feature type="domain" description="Reductase C-terminal" evidence="6">
    <location>
        <begin position="328"/>
        <end position="394"/>
    </location>
</feature>
<keyword evidence="3" id="KW-0274">FAD</keyword>
<evidence type="ECO:0000256" key="2">
    <source>
        <dbReference type="ARBA" id="ARBA00022630"/>
    </source>
</evidence>
<dbReference type="SUPFAM" id="SSF51905">
    <property type="entry name" value="FAD/NAD(P)-binding domain"/>
    <property type="match status" value="1"/>
</dbReference>
<dbReference type="Pfam" id="PF07992">
    <property type="entry name" value="Pyr_redox_2"/>
    <property type="match status" value="1"/>
</dbReference>
<evidence type="ECO:0000259" key="6">
    <source>
        <dbReference type="Pfam" id="PF14759"/>
    </source>
</evidence>
<reference evidence="8" key="1">
    <citation type="journal article" date="2019" name="Int. J. Syst. Evol. Microbiol.">
        <title>The Global Catalogue of Microorganisms (GCM) 10K type strain sequencing project: providing services to taxonomists for standard genome sequencing and annotation.</title>
        <authorList>
            <consortium name="The Broad Institute Genomics Platform"/>
            <consortium name="The Broad Institute Genome Sequencing Center for Infectious Disease"/>
            <person name="Wu L."/>
            <person name="Ma J."/>
        </authorList>
    </citation>
    <scope>NUCLEOTIDE SEQUENCE [LARGE SCALE GENOMIC DNA]</scope>
    <source>
        <strain evidence="8">JCM 17688</strain>
    </source>
</reference>
<keyword evidence="4" id="KW-0560">Oxidoreductase</keyword>
<dbReference type="Gene3D" id="3.50.50.60">
    <property type="entry name" value="FAD/NAD(P)-binding domain"/>
    <property type="match status" value="2"/>
</dbReference>
<accession>A0ABP8JRV9</accession>
<dbReference type="Gene3D" id="3.30.390.30">
    <property type="match status" value="1"/>
</dbReference>
<proteinExistence type="predicted"/>
<evidence type="ECO:0000256" key="4">
    <source>
        <dbReference type="ARBA" id="ARBA00023002"/>
    </source>
</evidence>
<comment type="cofactor">
    <cofactor evidence="1">
        <name>FAD</name>
        <dbReference type="ChEBI" id="CHEBI:57692"/>
    </cofactor>
</comment>
<organism evidence="7 8">
    <name type="scientific">Tsukamurella soli</name>
    <dbReference type="NCBI Taxonomy" id="644556"/>
    <lineage>
        <taxon>Bacteria</taxon>
        <taxon>Bacillati</taxon>
        <taxon>Actinomycetota</taxon>
        <taxon>Actinomycetes</taxon>
        <taxon>Mycobacteriales</taxon>
        <taxon>Tsukamurellaceae</taxon>
        <taxon>Tsukamurella</taxon>
    </lineage>
</organism>
<evidence type="ECO:0000256" key="3">
    <source>
        <dbReference type="ARBA" id="ARBA00022827"/>
    </source>
</evidence>
<dbReference type="InterPro" id="IPR028202">
    <property type="entry name" value="Reductase_C"/>
</dbReference>
<protein>
    <submittedName>
        <fullName evidence="7">FAD-dependent oxidoreductase</fullName>
    </submittedName>
</protein>
<dbReference type="InterPro" id="IPR023753">
    <property type="entry name" value="FAD/NAD-binding_dom"/>
</dbReference>
<dbReference type="SUPFAM" id="SSF55424">
    <property type="entry name" value="FAD/NAD-linked reductases, dimerisation (C-terminal) domain"/>
    <property type="match status" value="1"/>
</dbReference>
<dbReference type="Proteomes" id="UP001500635">
    <property type="component" value="Unassembled WGS sequence"/>
</dbReference>
<keyword evidence="8" id="KW-1185">Reference proteome</keyword>
<sequence>MSTERGAEGRAAVVIGAGHAGVTAATALRERGWTGHVVLLGAEDRAPYQRPPLSKGYLSGRESEHDFQLTSTTSLERRGIEYRQGVQAIDIDRERRRVLDSEGGALAYSALILATGARARRLGVPGEELIGVHSLRSADDAVALRARFAAARRIVIVGGGYLGLEVAAAASAHGDVTVLERTSQLLHRSASAPIASRLAAGHRHRGVRILYNAAIAAFEGIDGRIARAVLADGRILQADLVVVAVGAEPDCRLAARAGLAVDRGVVVDDRLRAADPHIRAIGDCARCPNAHAARPILLQSVQNAVDHARYVASDLADGERAPYEALAWFWSRQYDLNLQIAGIADPDDGVVLVDSQEHDKTVAVRVRDGLITAVETLNSPGVHVRARRLLAQGPVALDRAATSRLSA</sequence>
<keyword evidence="2" id="KW-0285">Flavoprotein</keyword>
<feature type="domain" description="FAD/NAD(P)-binding" evidence="5">
    <location>
        <begin position="12"/>
        <end position="306"/>
    </location>
</feature>
<gene>
    <name evidence="7" type="ORF">GCM10023147_27870</name>
</gene>
<dbReference type="InterPro" id="IPR016156">
    <property type="entry name" value="FAD/NAD-linked_Rdtase_dimer_sf"/>
</dbReference>
<dbReference type="PANTHER" id="PTHR43557">
    <property type="entry name" value="APOPTOSIS-INDUCING FACTOR 1"/>
    <property type="match status" value="1"/>
</dbReference>
<evidence type="ECO:0000259" key="5">
    <source>
        <dbReference type="Pfam" id="PF07992"/>
    </source>
</evidence>
<dbReference type="InterPro" id="IPR050446">
    <property type="entry name" value="FAD-oxidoreductase/Apoptosis"/>
</dbReference>
<dbReference type="EMBL" id="BAABFR010000041">
    <property type="protein sequence ID" value="GAA4395076.1"/>
    <property type="molecule type" value="Genomic_DNA"/>
</dbReference>